<proteinExistence type="predicted"/>
<protein>
    <submittedName>
        <fullName evidence="2">Uncharacterized protein</fullName>
    </submittedName>
</protein>
<name>A0A7W6IH69_9HYPH</name>
<evidence type="ECO:0000313" key="3">
    <source>
        <dbReference type="Proteomes" id="UP000519439"/>
    </source>
</evidence>
<evidence type="ECO:0000256" key="1">
    <source>
        <dbReference type="SAM" id="MobiDB-lite"/>
    </source>
</evidence>
<feature type="region of interest" description="Disordered" evidence="1">
    <location>
        <begin position="79"/>
        <end position="106"/>
    </location>
</feature>
<organism evidence="2 3">
    <name type="scientific">Microvirga flocculans</name>
    <dbReference type="NCBI Taxonomy" id="217168"/>
    <lineage>
        <taxon>Bacteria</taxon>
        <taxon>Pseudomonadati</taxon>
        <taxon>Pseudomonadota</taxon>
        <taxon>Alphaproteobacteria</taxon>
        <taxon>Hyphomicrobiales</taxon>
        <taxon>Methylobacteriaceae</taxon>
        <taxon>Microvirga</taxon>
    </lineage>
</organism>
<dbReference type="EMBL" id="JACIDC010000011">
    <property type="protein sequence ID" value="MBB4041435.1"/>
    <property type="molecule type" value="Genomic_DNA"/>
</dbReference>
<gene>
    <name evidence="2" type="ORF">GGR34_003112</name>
</gene>
<dbReference type="Proteomes" id="UP000519439">
    <property type="component" value="Unassembled WGS sequence"/>
</dbReference>
<dbReference type="RefSeq" id="WP_027317063.1">
    <property type="nucleotide sequence ID" value="NZ_JACIDC010000011.1"/>
</dbReference>
<evidence type="ECO:0000313" key="2">
    <source>
        <dbReference type="EMBL" id="MBB4041435.1"/>
    </source>
</evidence>
<reference evidence="2 3" key="1">
    <citation type="submission" date="2020-08" db="EMBL/GenBank/DDBJ databases">
        <title>Genomic Encyclopedia of Type Strains, Phase IV (KMG-IV): sequencing the most valuable type-strain genomes for metagenomic binning, comparative biology and taxonomic classification.</title>
        <authorList>
            <person name="Goeker M."/>
        </authorList>
    </citation>
    <scope>NUCLEOTIDE SEQUENCE [LARGE SCALE GENOMIC DNA]</scope>
    <source>
        <strain evidence="2 3">DSM 15743</strain>
    </source>
</reference>
<accession>A0A7W6IH69</accession>
<keyword evidence="3" id="KW-1185">Reference proteome</keyword>
<comment type="caution">
    <text evidence="2">The sequence shown here is derived from an EMBL/GenBank/DDBJ whole genome shotgun (WGS) entry which is preliminary data.</text>
</comment>
<sequence>MFSILRFILIVGVIFYYSPVRQPGEGTAAIEAFFTKKKGEPPVEHAAPAAGEPGHLETVWKALPDGAKQAVVDKILTTSGLPIAGSPPPSDTLRPEDRASAPKPRT</sequence>
<dbReference type="AlphaFoldDB" id="A0A7W6IH69"/>